<evidence type="ECO:0000256" key="3">
    <source>
        <dbReference type="ARBA" id="ARBA00022723"/>
    </source>
</evidence>
<sequence>MIIKKTPAEIEKMAAAGAIHARTMQLLAGLVREGVTTRELDEAAETYIRSQGAIPTFKGYRGFPGSICASPNDMVVHGIPGPYRLELGDILSLDIGVTLDGWVSDGACTFAVGPVSPLAEKLLAATEAALFDAVAQARPGNRIGDISSAVQSRVEPEGLAVVRSLIGHGVGREMHEDPQVPNYGEPGRGPLLEPGLVIAIEPMVTTGRHEIITASDGWAIHSQDGSLAAHVEFTVAVTHDGPRILNPWHERADAAA</sequence>
<dbReference type="PANTHER" id="PTHR43330">
    <property type="entry name" value="METHIONINE AMINOPEPTIDASE"/>
    <property type="match status" value="1"/>
</dbReference>
<keyword evidence="2" id="KW-0645">Protease</keyword>
<evidence type="ECO:0000256" key="4">
    <source>
        <dbReference type="ARBA" id="ARBA00022801"/>
    </source>
</evidence>
<name>A0A6J7EKI9_9ZZZZ</name>
<dbReference type="InterPro" id="IPR001714">
    <property type="entry name" value="Pept_M24_MAP"/>
</dbReference>
<keyword evidence="3" id="KW-0479">Metal-binding</keyword>
<feature type="domain" description="Peptidase M24" evidence="5">
    <location>
        <begin position="11"/>
        <end position="238"/>
    </location>
</feature>
<dbReference type="HAMAP" id="MF_01974">
    <property type="entry name" value="MetAP_1"/>
    <property type="match status" value="1"/>
</dbReference>
<organism evidence="6">
    <name type="scientific">freshwater metagenome</name>
    <dbReference type="NCBI Taxonomy" id="449393"/>
    <lineage>
        <taxon>unclassified sequences</taxon>
        <taxon>metagenomes</taxon>
        <taxon>ecological metagenomes</taxon>
    </lineage>
</organism>
<dbReference type="InterPro" id="IPR002467">
    <property type="entry name" value="Pept_M24A_MAP1"/>
</dbReference>
<evidence type="ECO:0000256" key="2">
    <source>
        <dbReference type="ARBA" id="ARBA00022670"/>
    </source>
</evidence>
<evidence type="ECO:0000256" key="1">
    <source>
        <dbReference type="ARBA" id="ARBA00022438"/>
    </source>
</evidence>
<dbReference type="GO" id="GO:0046872">
    <property type="term" value="F:metal ion binding"/>
    <property type="evidence" value="ECO:0007669"/>
    <property type="project" value="UniProtKB-KW"/>
</dbReference>
<dbReference type="CDD" id="cd01086">
    <property type="entry name" value="MetAP1"/>
    <property type="match status" value="1"/>
</dbReference>
<dbReference type="GO" id="GO:0070006">
    <property type="term" value="F:metalloaminopeptidase activity"/>
    <property type="evidence" value="ECO:0007669"/>
    <property type="project" value="InterPro"/>
</dbReference>
<dbReference type="NCBIfam" id="TIGR00500">
    <property type="entry name" value="met_pdase_I"/>
    <property type="match status" value="1"/>
</dbReference>
<dbReference type="Pfam" id="PF00557">
    <property type="entry name" value="Peptidase_M24"/>
    <property type="match status" value="1"/>
</dbReference>
<reference evidence="6" key="1">
    <citation type="submission" date="2020-05" db="EMBL/GenBank/DDBJ databases">
        <authorList>
            <person name="Chiriac C."/>
            <person name="Salcher M."/>
            <person name="Ghai R."/>
            <person name="Kavagutti S V."/>
        </authorList>
    </citation>
    <scope>NUCLEOTIDE SEQUENCE</scope>
</reference>
<gene>
    <name evidence="6" type="ORF">UFOPK3423_01277</name>
</gene>
<proteinExistence type="inferred from homology"/>
<dbReference type="PRINTS" id="PR00599">
    <property type="entry name" value="MAPEPTIDASE"/>
</dbReference>
<dbReference type="Gene3D" id="3.90.230.10">
    <property type="entry name" value="Creatinase/methionine aminopeptidase superfamily"/>
    <property type="match status" value="1"/>
</dbReference>
<dbReference type="GO" id="GO:0005829">
    <property type="term" value="C:cytosol"/>
    <property type="evidence" value="ECO:0007669"/>
    <property type="project" value="TreeGrafter"/>
</dbReference>
<protein>
    <submittedName>
        <fullName evidence="6">Unannotated protein</fullName>
    </submittedName>
</protein>
<dbReference type="EMBL" id="CAFBLQ010000158">
    <property type="protein sequence ID" value="CAB4880143.1"/>
    <property type="molecule type" value="Genomic_DNA"/>
</dbReference>
<dbReference type="AlphaFoldDB" id="A0A6J7EKI9"/>
<evidence type="ECO:0000313" key="6">
    <source>
        <dbReference type="EMBL" id="CAB4880143.1"/>
    </source>
</evidence>
<keyword evidence="4" id="KW-0378">Hydrolase</keyword>
<dbReference type="InterPro" id="IPR036005">
    <property type="entry name" value="Creatinase/aminopeptidase-like"/>
</dbReference>
<keyword evidence="1" id="KW-0031">Aminopeptidase</keyword>
<accession>A0A6J7EKI9</accession>
<dbReference type="SUPFAM" id="SSF55920">
    <property type="entry name" value="Creatinase/aminopeptidase"/>
    <property type="match status" value="1"/>
</dbReference>
<dbReference type="GO" id="GO:0006508">
    <property type="term" value="P:proteolysis"/>
    <property type="evidence" value="ECO:0007669"/>
    <property type="project" value="UniProtKB-KW"/>
</dbReference>
<dbReference type="PANTHER" id="PTHR43330:SF27">
    <property type="entry name" value="METHIONINE AMINOPEPTIDASE"/>
    <property type="match status" value="1"/>
</dbReference>
<evidence type="ECO:0000259" key="5">
    <source>
        <dbReference type="Pfam" id="PF00557"/>
    </source>
</evidence>
<dbReference type="InterPro" id="IPR000994">
    <property type="entry name" value="Pept_M24"/>
</dbReference>